<name>A0A401TJ84_CHIPU</name>
<evidence type="ECO:0000313" key="1">
    <source>
        <dbReference type="EMBL" id="GCC42704.1"/>
    </source>
</evidence>
<proteinExistence type="predicted"/>
<dbReference type="AlphaFoldDB" id="A0A401TJ84"/>
<reference evidence="1 2" key="1">
    <citation type="journal article" date="2018" name="Nat. Ecol. Evol.">
        <title>Shark genomes provide insights into elasmobranch evolution and the origin of vertebrates.</title>
        <authorList>
            <person name="Hara Y"/>
            <person name="Yamaguchi K"/>
            <person name="Onimaru K"/>
            <person name="Kadota M"/>
            <person name="Koyanagi M"/>
            <person name="Keeley SD"/>
            <person name="Tatsumi K"/>
            <person name="Tanaka K"/>
            <person name="Motone F"/>
            <person name="Kageyama Y"/>
            <person name="Nozu R"/>
            <person name="Adachi N"/>
            <person name="Nishimura O"/>
            <person name="Nakagawa R"/>
            <person name="Tanegashima C"/>
            <person name="Kiyatake I"/>
            <person name="Matsumoto R"/>
            <person name="Murakumo K"/>
            <person name="Nishida K"/>
            <person name="Terakita A"/>
            <person name="Kuratani S"/>
            <person name="Sato K"/>
            <person name="Hyodo S Kuraku.S."/>
        </authorList>
    </citation>
    <scope>NUCLEOTIDE SEQUENCE [LARGE SCALE GENOMIC DNA]</scope>
</reference>
<sequence>MVLSPLPALRGMRSRSGETCGDPGSCVGLRGQEVGAQAELGAGLHFIVARYREQSCLVGGAHTWPLPR</sequence>
<feature type="non-terminal residue" evidence="1">
    <location>
        <position position="68"/>
    </location>
</feature>
<protein>
    <submittedName>
        <fullName evidence="1">Uncharacterized protein</fullName>
    </submittedName>
</protein>
<keyword evidence="2" id="KW-1185">Reference proteome</keyword>
<organism evidence="1 2">
    <name type="scientific">Chiloscyllium punctatum</name>
    <name type="common">Brownbanded bambooshark</name>
    <name type="synonym">Hemiscyllium punctatum</name>
    <dbReference type="NCBI Taxonomy" id="137246"/>
    <lineage>
        <taxon>Eukaryota</taxon>
        <taxon>Metazoa</taxon>
        <taxon>Chordata</taxon>
        <taxon>Craniata</taxon>
        <taxon>Vertebrata</taxon>
        <taxon>Chondrichthyes</taxon>
        <taxon>Elasmobranchii</taxon>
        <taxon>Galeomorphii</taxon>
        <taxon>Galeoidea</taxon>
        <taxon>Orectolobiformes</taxon>
        <taxon>Hemiscylliidae</taxon>
        <taxon>Chiloscyllium</taxon>
    </lineage>
</organism>
<evidence type="ECO:0000313" key="2">
    <source>
        <dbReference type="Proteomes" id="UP000287033"/>
    </source>
</evidence>
<comment type="caution">
    <text evidence="1">The sequence shown here is derived from an EMBL/GenBank/DDBJ whole genome shotgun (WGS) entry which is preliminary data.</text>
</comment>
<accession>A0A401TJ84</accession>
<dbReference type="Proteomes" id="UP000287033">
    <property type="component" value="Unassembled WGS sequence"/>
</dbReference>
<dbReference type="EMBL" id="BEZZ01085806">
    <property type="protein sequence ID" value="GCC42704.1"/>
    <property type="molecule type" value="Genomic_DNA"/>
</dbReference>
<gene>
    <name evidence="1" type="ORF">chiPu_0026705</name>
</gene>